<dbReference type="InterPro" id="IPR036388">
    <property type="entry name" value="WH-like_DNA-bd_sf"/>
</dbReference>
<dbReference type="RefSeq" id="WP_246941058.1">
    <property type="nucleotide sequence ID" value="NZ_JAKGAK010000006.1"/>
</dbReference>
<dbReference type="InterPro" id="IPR011663">
    <property type="entry name" value="UTRA"/>
</dbReference>
<dbReference type="SUPFAM" id="SSF46785">
    <property type="entry name" value="Winged helix' DNA-binding domain"/>
    <property type="match status" value="1"/>
</dbReference>
<dbReference type="SMART" id="SM00866">
    <property type="entry name" value="UTRA"/>
    <property type="match status" value="1"/>
</dbReference>
<gene>
    <name evidence="5" type="ORF">ACFO0E_10575</name>
</gene>
<dbReference type="PRINTS" id="PR00035">
    <property type="entry name" value="HTHGNTR"/>
</dbReference>
<feature type="domain" description="HTH gntR-type" evidence="4">
    <location>
        <begin position="23"/>
        <end position="93"/>
    </location>
</feature>
<sequence length="261" mass="29420">MSAPRTQPIALECHHSTPGSVSTPTWHRLRDALLALIDSLGNNRKRPCRLPAEREMIARFSTTRITLRDALTQLEGEGRIYRENRRGWFIAPSRLHYDLLAGLAFHDMVESQQRQASTLLLSASTVPAPLHIARRLWLSEGSAVQRIVRVRAIDGRRVLYVEHHLRPDCFPGILDFDLAQHSLTALYRHEYSIRIARVDYELGSTIFGGPAGEALHATPGTAAQRITRINRDQNGRVVDCDDEYWRHDAIELALSAVPRGG</sequence>
<dbReference type="Pfam" id="PF00392">
    <property type="entry name" value="GntR"/>
    <property type="match status" value="1"/>
</dbReference>
<evidence type="ECO:0000313" key="6">
    <source>
        <dbReference type="Proteomes" id="UP001596015"/>
    </source>
</evidence>
<protein>
    <submittedName>
        <fullName evidence="5">UTRA domain-containing protein</fullName>
    </submittedName>
</protein>
<accession>A0ABV8XIH2</accession>
<dbReference type="Gene3D" id="1.10.10.10">
    <property type="entry name" value="Winged helix-like DNA-binding domain superfamily/Winged helix DNA-binding domain"/>
    <property type="match status" value="1"/>
</dbReference>
<evidence type="ECO:0000256" key="1">
    <source>
        <dbReference type="ARBA" id="ARBA00023015"/>
    </source>
</evidence>
<proteinExistence type="predicted"/>
<dbReference type="InterPro" id="IPR050679">
    <property type="entry name" value="Bact_HTH_transcr_reg"/>
</dbReference>
<dbReference type="Gene3D" id="3.40.1410.10">
    <property type="entry name" value="Chorismate lyase-like"/>
    <property type="match status" value="1"/>
</dbReference>
<keyword evidence="2" id="KW-0238">DNA-binding</keyword>
<evidence type="ECO:0000256" key="2">
    <source>
        <dbReference type="ARBA" id="ARBA00023125"/>
    </source>
</evidence>
<name>A0ABV8XIH2_9GAMM</name>
<dbReference type="PROSITE" id="PS50949">
    <property type="entry name" value="HTH_GNTR"/>
    <property type="match status" value="1"/>
</dbReference>
<organism evidence="5 6">
    <name type="scientific">Chromohalobacter beijerinckii</name>
    <dbReference type="NCBI Taxonomy" id="86179"/>
    <lineage>
        <taxon>Bacteria</taxon>
        <taxon>Pseudomonadati</taxon>
        <taxon>Pseudomonadota</taxon>
        <taxon>Gammaproteobacteria</taxon>
        <taxon>Oceanospirillales</taxon>
        <taxon>Halomonadaceae</taxon>
        <taxon>Chromohalobacter</taxon>
    </lineage>
</organism>
<keyword evidence="1" id="KW-0805">Transcription regulation</keyword>
<keyword evidence="6" id="KW-1185">Reference proteome</keyword>
<dbReference type="Pfam" id="PF07702">
    <property type="entry name" value="UTRA"/>
    <property type="match status" value="1"/>
</dbReference>
<dbReference type="SMART" id="SM00345">
    <property type="entry name" value="HTH_GNTR"/>
    <property type="match status" value="1"/>
</dbReference>
<evidence type="ECO:0000313" key="5">
    <source>
        <dbReference type="EMBL" id="MFC4416852.1"/>
    </source>
</evidence>
<comment type="caution">
    <text evidence="5">The sequence shown here is derived from an EMBL/GenBank/DDBJ whole genome shotgun (WGS) entry which is preliminary data.</text>
</comment>
<dbReference type="Proteomes" id="UP001596015">
    <property type="component" value="Unassembled WGS sequence"/>
</dbReference>
<evidence type="ECO:0000256" key="3">
    <source>
        <dbReference type="ARBA" id="ARBA00023163"/>
    </source>
</evidence>
<dbReference type="InterPro" id="IPR036390">
    <property type="entry name" value="WH_DNA-bd_sf"/>
</dbReference>
<dbReference type="EMBL" id="JBHSEO010000055">
    <property type="protein sequence ID" value="MFC4416852.1"/>
    <property type="molecule type" value="Genomic_DNA"/>
</dbReference>
<keyword evidence="3" id="KW-0804">Transcription</keyword>
<evidence type="ECO:0000259" key="4">
    <source>
        <dbReference type="PROSITE" id="PS50949"/>
    </source>
</evidence>
<dbReference type="InterPro" id="IPR000524">
    <property type="entry name" value="Tscrpt_reg_HTH_GntR"/>
</dbReference>
<dbReference type="SUPFAM" id="SSF64288">
    <property type="entry name" value="Chorismate lyase-like"/>
    <property type="match status" value="1"/>
</dbReference>
<dbReference type="InterPro" id="IPR028978">
    <property type="entry name" value="Chorismate_lyase_/UTRA_dom_sf"/>
</dbReference>
<dbReference type="PANTHER" id="PTHR44846:SF7">
    <property type="entry name" value="TRANSCRIPTIONAL REGULATOR OF 2-AMINOETHYLPHOSPHONATE DEGRADATION OPERONS-RELATED"/>
    <property type="match status" value="1"/>
</dbReference>
<reference evidence="6" key="1">
    <citation type="journal article" date="2019" name="Int. J. Syst. Evol. Microbiol.">
        <title>The Global Catalogue of Microorganisms (GCM) 10K type strain sequencing project: providing services to taxonomists for standard genome sequencing and annotation.</title>
        <authorList>
            <consortium name="The Broad Institute Genomics Platform"/>
            <consortium name="The Broad Institute Genome Sequencing Center for Infectious Disease"/>
            <person name="Wu L."/>
            <person name="Ma J."/>
        </authorList>
    </citation>
    <scope>NUCLEOTIDE SEQUENCE [LARGE SCALE GENOMIC DNA]</scope>
    <source>
        <strain evidence="6">CCUG 49679</strain>
    </source>
</reference>
<dbReference type="PANTHER" id="PTHR44846">
    <property type="entry name" value="MANNOSYL-D-GLYCERATE TRANSPORT/METABOLISM SYSTEM REPRESSOR MNGR-RELATED"/>
    <property type="match status" value="1"/>
</dbReference>